<dbReference type="SMART" id="SM00756">
    <property type="entry name" value="VKc"/>
    <property type="match status" value="1"/>
</dbReference>
<dbReference type="EMBL" id="VTEH01000018">
    <property type="protein sequence ID" value="TYR73469.1"/>
    <property type="molecule type" value="Genomic_DNA"/>
</dbReference>
<comment type="similarity">
    <text evidence="2">Belongs to the VKOR family.</text>
</comment>
<dbReference type="PANTHER" id="PTHR34573:SF1">
    <property type="entry name" value="VITAMIN K EPOXIDE REDUCTASE DOMAIN-CONTAINING PROTEIN"/>
    <property type="match status" value="1"/>
</dbReference>
<evidence type="ECO:0000256" key="3">
    <source>
        <dbReference type="ARBA" id="ARBA00022692"/>
    </source>
</evidence>
<reference evidence="12 13" key="1">
    <citation type="submission" date="2019-08" db="EMBL/GenBank/DDBJ databases">
        <title>Bacillus genomes from the desert of Cuatro Cienegas, Coahuila.</title>
        <authorList>
            <person name="Olmedo-Alvarez G."/>
        </authorList>
    </citation>
    <scope>NUCLEOTIDE SEQUENCE [LARGE SCALE GENOMIC DNA]</scope>
    <source>
        <strain evidence="12 13">CH40_1T</strain>
    </source>
</reference>
<dbReference type="GO" id="GO:0048038">
    <property type="term" value="F:quinone binding"/>
    <property type="evidence" value="ECO:0007669"/>
    <property type="project" value="UniProtKB-KW"/>
</dbReference>
<proteinExistence type="inferred from homology"/>
<dbReference type="Pfam" id="PF07884">
    <property type="entry name" value="VKOR"/>
    <property type="match status" value="1"/>
</dbReference>
<evidence type="ECO:0000256" key="8">
    <source>
        <dbReference type="ARBA" id="ARBA00023157"/>
    </source>
</evidence>
<keyword evidence="6" id="KW-0560">Oxidoreductase</keyword>
<evidence type="ECO:0000256" key="7">
    <source>
        <dbReference type="ARBA" id="ARBA00023136"/>
    </source>
</evidence>
<evidence type="ECO:0000256" key="2">
    <source>
        <dbReference type="ARBA" id="ARBA00006214"/>
    </source>
</evidence>
<dbReference type="GO" id="GO:0016491">
    <property type="term" value="F:oxidoreductase activity"/>
    <property type="evidence" value="ECO:0007669"/>
    <property type="project" value="UniProtKB-KW"/>
</dbReference>
<evidence type="ECO:0000256" key="9">
    <source>
        <dbReference type="ARBA" id="ARBA00023284"/>
    </source>
</evidence>
<evidence type="ECO:0000256" key="10">
    <source>
        <dbReference type="SAM" id="Phobius"/>
    </source>
</evidence>
<protein>
    <recommendedName>
        <fullName evidence="11">Vitamin K epoxide reductase domain-containing protein</fullName>
    </recommendedName>
</protein>
<evidence type="ECO:0000256" key="4">
    <source>
        <dbReference type="ARBA" id="ARBA00022719"/>
    </source>
</evidence>
<dbReference type="Gene3D" id="1.20.1440.130">
    <property type="entry name" value="VKOR domain"/>
    <property type="match status" value="1"/>
</dbReference>
<feature type="transmembrane region" description="Helical" evidence="10">
    <location>
        <begin position="88"/>
        <end position="110"/>
    </location>
</feature>
<keyword evidence="5 10" id="KW-1133">Transmembrane helix</keyword>
<dbReference type="RefSeq" id="WP_148948296.1">
    <property type="nucleotide sequence ID" value="NZ_VTEH01000018.1"/>
</dbReference>
<evidence type="ECO:0000259" key="11">
    <source>
        <dbReference type="SMART" id="SM00756"/>
    </source>
</evidence>
<dbReference type="Proteomes" id="UP000323317">
    <property type="component" value="Unassembled WGS sequence"/>
</dbReference>
<feature type="transmembrane region" description="Helical" evidence="10">
    <location>
        <begin position="12"/>
        <end position="30"/>
    </location>
</feature>
<sequence length="142" mass="15607">MLLTLLRTNRILLSLIGMGLCIYLVLSMKVSDSLACPLGGSGCDAVNKSPFSKIAGIHVSQIGLLGYSYLVVLCLVTIIHIKAWLEKLILISVLTACLFTVYLLTISMFIIQELCFWCVISAVNIFAMALLQVAMMKRVQVH</sequence>
<evidence type="ECO:0000256" key="1">
    <source>
        <dbReference type="ARBA" id="ARBA00004141"/>
    </source>
</evidence>
<keyword evidence="4" id="KW-0874">Quinone</keyword>
<keyword evidence="9" id="KW-0676">Redox-active center</keyword>
<evidence type="ECO:0000313" key="12">
    <source>
        <dbReference type="EMBL" id="TYR73469.1"/>
    </source>
</evidence>
<keyword evidence="7 10" id="KW-0472">Membrane</keyword>
<accession>A0A5D4K9C5</accession>
<dbReference type="AlphaFoldDB" id="A0A5D4K9C5"/>
<keyword evidence="8" id="KW-1015">Disulfide bond</keyword>
<dbReference type="PANTHER" id="PTHR34573">
    <property type="entry name" value="VKC DOMAIN-CONTAINING PROTEIN"/>
    <property type="match status" value="1"/>
</dbReference>
<gene>
    <name evidence="12" type="ORF">FZC79_18685</name>
</gene>
<keyword evidence="3 10" id="KW-0812">Transmembrane</keyword>
<evidence type="ECO:0000256" key="6">
    <source>
        <dbReference type="ARBA" id="ARBA00023002"/>
    </source>
</evidence>
<organism evidence="12 13">
    <name type="scientific">Rossellomorea vietnamensis</name>
    <dbReference type="NCBI Taxonomy" id="218284"/>
    <lineage>
        <taxon>Bacteria</taxon>
        <taxon>Bacillati</taxon>
        <taxon>Bacillota</taxon>
        <taxon>Bacilli</taxon>
        <taxon>Bacillales</taxon>
        <taxon>Bacillaceae</taxon>
        <taxon>Rossellomorea</taxon>
    </lineage>
</organism>
<name>A0A5D4K9C5_9BACI</name>
<dbReference type="InterPro" id="IPR038354">
    <property type="entry name" value="VKOR_sf"/>
</dbReference>
<evidence type="ECO:0000313" key="13">
    <source>
        <dbReference type="Proteomes" id="UP000323317"/>
    </source>
</evidence>
<dbReference type="GO" id="GO:0016020">
    <property type="term" value="C:membrane"/>
    <property type="evidence" value="ECO:0007669"/>
    <property type="project" value="UniProtKB-SubCell"/>
</dbReference>
<comment type="subcellular location">
    <subcellularLocation>
        <location evidence="1">Membrane</location>
        <topology evidence="1">Multi-pass membrane protein</topology>
    </subcellularLocation>
</comment>
<feature type="transmembrane region" description="Helical" evidence="10">
    <location>
        <begin position="116"/>
        <end position="136"/>
    </location>
</feature>
<comment type="caution">
    <text evidence="12">The sequence shown here is derived from an EMBL/GenBank/DDBJ whole genome shotgun (WGS) entry which is preliminary data.</text>
</comment>
<evidence type="ECO:0000256" key="5">
    <source>
        <dbReference type="ARBA" id="ARBA00022989"/>
    </source>
</evidence>
<feature type="domain" description="Vitamin K epoxide reductase" evidence="11">
    <location>
        <begin position="3"/>
        <end position="136"/>
    </location>
</feature>
<dbReference type="InterPro" id="IPR012932">
    <property type="entry name" value="VKOR"/>
</dbReference>
<feature type="transmembrane region" description="Helical" evidence="10">
    <location>
        <begin position="62"/>
        <end position="81"/>
    </location>
</feature>